<evidence type="ECO:0000256" key="1">
    <source>
        <dbReference type="ARBA" id="ARBA00001974"/>
    </source>
</evidence>
<dbReference type="Proteomes" id="UP001221757">
    <property type="component" value="Unassembled WGS sequence"/>
</dbReference>
<dbReference type="Pfam" id="PF01494">
    <property type="entry name" value="FAD_binding_3"/>
    <property type="match status" value="1"/>
</dbReference>
<dbReference type="InterPro" id="IPR002938">
    <property type="entry name" value="FAD-bd"/>
</dbReference>
<keyword evidence="9" id="KW-1185">Reference proteome</keyword>
<keyword evidence="5" id="KW-0560">Oxidoreductase</keyword>
<evidence type="ECO:0000256" key="4">
    <source>
        <dbReference type="ARBA" id="ARBA00022827"/>
    </source>
</evidence>
<dbReference type="Gene3D" id="3.30.70.2450">
    <property type="match status" value="1"/>
</dbReference>
<gene>
    <name evidence="8" type="ORF">B0H17DRAFT_1056281</name>
</gene>
<evidence type="ECO:0000259" key="6">
    <source>
        <dbReference type="Pfam" id="PF01494"/>
    </source>
</evidence>
<evidence type="ECO:0000259" key="7">
    <source>
        <dbReference type="Pfam" id="PF07976"/>
    </source>
</evidence>
<comment type="similarity">
    <text evidence="2">Belongs to the PheA/TfdB FAD monooxygenase family.</text>
</comment>
<evidence type="ECO:0000256" key="3">
    <source>
        <dbReference type="ARBA" id="ARBA00022630"/>
    </source>
</evidence>
<protein>
    <submittedName>
        <fullName evidence="8">FAD binding domain-containing protein</fullName>
    </submittedName>
</protein>
<evidence type="ECO:0000313" key="8">
    <source>
        <dbReference type="EMBL" id="KAJ7695074.1"/>
    </source>
</evidence>
<dbReference type="AlphaFoldDB" id="A0AAD7DN30"/>
<dbReference type="PRINTS" id="PR00420">
    <property type="entry name" value="RNGMNOXGNASE"/>
</dbReference>
<accession>A0AAD7DN30</accession>
<sequence>MPHPPVLIAGAGPSGLVLALILLKNGAPVRIIDKERTYQIGSRAPGLHPRTLELYATLRVLDDIFNSAGKIVPTAVYDFGALVPKATTLLLKYHEPTPDVPHASTAVINQDEHEEILRAHLAKLSCTVELGAELRSFEQSADGVVARIVKTAEDGTQNEETATFDWLVGTDGAHSVVRKQLGLSFLGETRTESIMALGDINIEEGLDPNHMWNVGPKMIMLRPHGVTSTMFSFLFKGRSEYLMNKTLTGDEFAEEFYALTGRRDVKFGEAGMMSDYRPNIRMVDRMHQGHAAHCHSPAGGQGMNSSVQDAGNLGWKLALVHKGLAPTALLDTYDEERLRVIAHMLGLTTALLDKGEGQLGKKDFQMQQHGDAMRMLGVNYRGSSIICEAADAAGAESDPYAEAAGSRVQAAYRAPDAPELMPAGIQGAATRLFEVFSTSAHTVLVFGGDADARAPVVDALARFPPGIVRAVLLLGQGHAVPSDAPRFGVIFEDRAGHAYRGYGVDADALTVVVVRPDGVVGGVASNAEGVEQYFHRILIAV</sequence>
<name>A0AAD7DN30_MYCRO</name>
<dbReference type="PANTHER" id="PTHR43004">
    <property type="entry name" value="TRK SYSTEM POTASSIUM UPTAKE PROTEIN"/>
    <property type="match status" value="1"/>
</dbReference>
<dbReference type="Gene3D" id="3.40.30.20">
    <property type="match status" value="1"/>
</dbReference>
<keyword evidence="3" id="KW-0285">Flavoprotein</keyword>
<dbReference type="PANTHER" id="PTHR43004:SF19">
    <property type="entry name" value="BINDING MONOOXYGENASE, PUTATIVE (JCVI)-RELATED"/>
    <property type="match status" value="1"/>
</dbReference>
<dbReference type="GO" id="GO:0071949">
    <property type="term" value="F:FAD binding"/>
    <property type="evidence" value="ECO:0007669"/>
    <property type="project" value="InterPro"/>
</dbReference>
<dbReference type="Gene3D" id="3.50.50.60">
    <property type="entry name" value="FAD/NAD(P)-binding domain"/>
    <property type="match status" value="1"/>
</dbReference>
<dbReference type="InterPro" id="IPR012941">
    <property type="entry name" value="Phe_hydrox_C_dim_dom"/>
</dbReference>
<dbReference type="Pfam" id="PF07976">
    <property type="entry name" value="Phe_hydrox_dim"/>
    <property type="match status" value="1"/>
</dbReference>
<organism evidence="8 9">
    <name type="scientific">Mycena rosella</name>
    <name type="common">Pink bonnet</name>
    <name type="synonym">Agaricus rosellus</name>
    <dbReference type="NCBI Taxonomy" id="1033263"/>
    <lineage>
        <taxon>Eukaryota</taxon>
        <taxon>Fungi</taxon>
        <taxon>Dikarya</taxon>
        <taxon>Basidiomycota</taxon>
        <taxon>Agaricomycotina</taxon>
        <taxon>Agaricomycetes</taxon>
        <taxon>Agaricomycetidae</taxon>
        <taxon>Agaricales</taxon>
        <taxon>Marasmiineae</taxon>
        <taxon>Mycenaceae</taxon>
        <taxon>Mycena</taxon>
    </lineage>
</organism>
<dbReference type="GO" id="GO:0016709">
    <property type="term" value="F:oxidoreductase activity, acting on paired donors, with incorporation or reduction of molecular oxygen, NAD(P)H as one donor, and incorporation of one atom of oxygen"/>
    <property type="evidence" value="ECO:0007669"/>
    <property type="project" value="UniProtKB-ARBA"/>
</dbReference>
<dbReference type="EMBL" id="JARKIE010000039">
    <property type="protein sequence ID" value="KAJ7695074.1"/>
    <property type="molecule type" value="Genomic_DNA"/>
</dbReference>
<comment type="caution">
    <text evidence="8">The sequence shown here is derived from an EMBL/GenBank/DDBJ whole genome shotgun (WGS) entry which is preliminary data.</text>
</comment>
<proteinExistence type="inferred from homology"/>
<comment type="cofactor">
    <cofactor evidence="1">
        <name>FAD</name>
        <dbReference type="ChEBI" id="CHEBI:57692"/>
    </cofactor>
</comment>
<evidence type="ECO:0000256" key="2">
    <source>
        <dbReference type="ARBA" id="ARBA00007801"/>
    </source>
</evidence>
<dbReference type="InterPro" id="IPR038220">
    <property type="entry name" value="PHOX_C_sf"/>
</dbReference>
<reference evidence="8" key="1">
    <citation type="submission" date="2023-03" db="EMBL/GenBank/DDBJ databases">
        <title>Massive genome expansion in bonnet fungi (Mycena s.s.) driven by repeated elements and novel gene families across ecological guilds.</title>
        <authorList>
            <consortium name="Lawrence Berkeley National Laboratory"/>
            <person name="Harder C.B."/>
            <person name="Miyauchi S."/>
            <person name="Viragh M."/>
            <person name="Kuo A."/>
            <person name="Thoen E."/>
            <person name="Andreopoulos B."/>
            <person name="Lu D."/>
            <person name="Skrede I."/>
            <person name="Drula E."/>
            <person name="Henrissat B."/>
            <person name="Morin E."/>
            <person name="Kohler A."/>
            <person name="Barry K."/>
            <person name="LaButti K."/>
            <person name="Morin E."/>
            <person name="Salamov A."/>
            <person name="Lipzen A."/>
            <person name="Mereny Z."/>
            <person name="Hegedus B."/>
            <person name="Baldrian P."/>
            <person name="Stursova M."/>
            <person name="Weitz H."/>
            <person name="Taylor A."/>
            <person name="Grigoriev I.V."/>
            <person name="Nagy L.G."/>
            <person name="Martin F."/>
            <person name="Kauserud H."/>
        </authorList>
    </citation>
    <scope>NUCLEOTIDE SEQUENCE</scope>
    <source>
        <strain evidence="8">CBHHK067</strain>
    </source>
</reference>
<feature type="domain" description="FAD-binding" evidence="6">
    <location>
        <begin position="5"/>
        <end position="345"/>
    </location>
</feature>
<keyword evidence="4" id="KW-0274">FAD</keyword>
<dbReference type="SUPFAM" id="SSF52833">
    <property type="entry name" value="Thioredoxin-like"/>
    <property type="match status" value="1"/>
</dbReference>
<dbReference type="InterPro" id="IPR036188">
    <property type="entry name" value="FAD/NAD-bd_sf"/>
</dbReference>
<evidence type="ECO:0000313" key="9">
    <source>
        <dbReference type="Proteomes" id="UP001221757"/>
    </source>
</evidence>
<evidence type="ECO:0000256" key="5">
    <source>
        <dbReference type="ARBA" id="ARBA00023002"/>
    </source>
</evidence>
<feature type="domain" description="Phenol hydroxylase-like C-terminal dimerisation" evidence="7">
    <location>
        <begin position="493"/>
        <end position="539"/>
    </location>
</feature>
<dbReference type="InterPro" id="IPR050641">
    <property type="entry name" value="RIFMO-like"/>
</dbReference>
<dbReference type="InterPro" id="IPR036249">
    <property type="entry name" value="Thioredoxin-like_sf"/>
</dbReference>
<dbReference type="SUPFAM" id="SSF51905">
    <property type="entry name" value="FAD/NAD(P)-binding domain"/>
    <property type="match status" value="1"/>
</dbReference>